<dbReference type="Gene3D" id="3.40.30.10">
    <property type="entry name" value="Glutaredoxin"/>
    <property type="match status" value="1"/>
</dbReference>
<dbReference type="PANTHER" id="PTHR35272">
    <property type="entry name" value="THIOL:DISULFIDE INTERCHANGE PROTEIN DSBC-RELATED"/>
    <property type="match status" value="1"/>
</dbReference>
<protein>
    <submittedName>
        <fullName evidence="1">Uncharacterized protein</fullName>
    </submittedName>
</protein>
<dbReference type="RefSeq" id="WP_119839853.1">
    <property type="nucleotide sequence ID" value="NZ_CP060436.1"/>
</dbReference>
<reference evidence="1 2" key="1">
    <citation type="submission" date="2020-08" db="EMBL/GenBank/DDBJ databases">
        <title>Genome sequence of Rhodobacteraceae bacterium Lw-13e.</title>
        <authorList>
            <person name="Poehlein A."/>
            <person name="Wolter L."/>
            <person name="Daniel R."/>
            <person name="Brinkhoff T."/>
        </authorList>
    </citation>
    <scope>NUCLEOTIDE SEQUENCE [LARGE SCALE GENOMIC DNA]</scope>
    <source>
        <strain evidence="1 2">Lw-13e</strain>
    </source>
</reference>
<dbReference type="InterPro" id="IPR013766">
    <property type="entry name" value="Thioredoxin_domain"/>
</dbReference>
<evidence type="ECO:0000313" key="2">
    <source>
        <dbReference type="Proteomes" id="UP000283786"/>
    </source>
</evidence>
<dbReference type="Pfam" id="PF01323">
    <property type="entry name" value="DSBA"/>
    <property type="match status" value="1"/>
</dbReference>
<dbReference type="CDD" id="cd03023">
    <property type="entry name" value="DsbA_Com1_like"/>
    <property type="match status" value="1"/>
</dbReference>
<dbReference type="OrthoDB" id="9780147at2"/>
<dbReference type="EMBL" id="CP060436">
    <property type="protein sequence ID" value="QPM89413.1"/>
    <property type="molecule type" value="Genomic_DNA"/>
</dbReference>
<dbReference type="Pfam" id="PF18312">
    <property type="entry name" value="ScsC_N"/>
    <property type="match status" value="1"/>
</dbReference>
<organism evidence="1 2">
    <name type="scientific">Pseudooceanicola algae</name>
    <dbReference type="NCBI Taxonomy" id="1537215"/>
    <lineage>
        <taxon>Bacteria</taxon>
        <taxon>Pseudomonadati</taxon>
        <taxon>Pseudomonadota</taxon>
        <taxon>Alphaproteobacteria</taxon>
        <taxon>Rhodobacterales</taxon>
        <taxon>Paracoccaceae</taxon>
        <taxon>Pseudooceanicola</taxon>
    </lineage>
</organism>
<sequence>MRSSSLVLPAVLGIAGLALGLAIAPRLGSSELSEADRTAFRAEVRAYLLDSPEVIFEAAQAMETRQAEQAAQDDIDLVKDNSDALFDDGFSWVGGNPDGDVTLVEFMDYRCSYCRKAFEDVEQLVESDGNIRFVLKEFPILGESSVAASRLAIATRLESGDDAYKALHDAMMTYTGGFDEVASTRLLEGLGLDPAPILARLSDDVIDEEIATTRRLAQQMNITGTPTFVLSDTMLRGYLPLASMREMVADIRSE</sequence>
<dbReference type="InterPro" id="IPR001853">
    <property type="entry name" value="DSBA-like_thioredoxin_dom"/>
</dbReference>
<dbReference type="SUPFAM" id="SSF52833">
    <property type="entry name" value="Thioredoxin-like"/>
    <property type="match status" value="1"/>
</dbReference>
<dbReference type="PANTHER" id="PTHR35272:SF3">
    <property type="entry name" value="THIOL:DISULFIDE INTERCHANGE PROTEIN DSBC"/>
    <property type="match status" value="1"/>
</dbReference>
<dbReference type="InterPro" id="IPR041205">
    <property type="entry name" value="ScsC_N"/>
</dbReference>
<dbReference type="GO" id="GO:0016491">
    <property type="term" value="F:oxidoreductase activity"/>
    <property type="evidence" value="ECO:0007669"/>
    <property type="project" value="InterPro"/>
</dbReference>
<evidence type="ECO:0000313" key="1">
    <source>
        <dbReference type="EMBL" id="QPM89413.1"/>
    </source>
</evidence>
<dbReference type="InterPro" id="IPR036249">
    <property type="entry name" value="Thioredoxin-like_sf"/>
</dbReference>
<name>A0A418SDJ0_9RHOB</name>
<keyword evidence="2" id="KW-1185">Reference proteome</keyword>
<gene>
    <name evidence="1" type="ORF">PSAL_006320</name>
</gene>
<dbReference type="Proteomes" id="UP000283786">
    <property type="component" value="Chromosome"/>
</dbReference>
<dbReference type="AlphaFoldDB" id="A0A418SDJ0"/>
<dbReference type="InterPro" id="IPR051470">
    <property type="entry name" value="Thiol:disulfide_interchange"/>
</dbReference>
<dbReference type="PROSITE" id="PS51352">
    <property type="entry name" value="THIOREDOXIN_2"/>
    <property type="match status" value="1"/>
</dbReference>
<accession>A0A418SDJ0</accession>
<proteinExistence type="predicted"/>
<dbReference type="KEGG" id="palw:PSAL_006320"/>